<sequence>MQVLQSIEALKAFRENLGTQSVGLVPTMGALHKGHVSLIHQSCAQNTHTIVSIFVNPTQFGANEDLSTYPRTLEQDLALCESLGVSGVFVPSIEEMYPSADELMILPPKMMGYVLEGFDRPTHFGGVLQVVLKLFMLVRPQKAYFGKKDAQQVLIVQKMLRDWHLPLEVVACPIVRDDDGLAFSSRNVYLNPQERAQALCIPKTIQCIESAISQGVYEVQELHKLVHKTLDSSKSLVPMHIFYAYFCDYNLAPIEKICKGESLFLLAVRVGKTRLLDNLWC</sequence>
<feature type="binding site" evidence="8">
    <location>
        <begin position="28"/>
        <end position="35"/>
    </location>
    <ligand>
        <name>ATP</name>
        <dbReference type="ChEBI" id="CHEBI:30616"/>
    </ligand>
</feature>
<comment type="catalytic activity">
    <reaction evidence="7 8">
        <text>(R)-pantoate + beta-alanine + ATP = (R)-pantothenate + AMP + diphosphate + H(+)</text>
        <dbReference type="Rhea" id="RHEA:10912"/>
        <dbReference type="ChEBI" id="CHEBI:15378"/>
        <dbReference type="ChEBI" id="CHEBI:15980"/>
        <dbReference type="ChEBI" id="CHEBI:29032"/>
        <dbReference type="ChEBI" id="CHEBI:30616"/>
        <dbReference type="ChEBI" id="CHEBI:33019"/>
        <dbReference type="ChEBI" id="CHEBI:57966"/>
        <dbReference type="ChEBI" id="CHEBI:456215"/>
        <dbReference type="EC" id="6.3.2.1"/>
    </reaction>
</comment>
<protein>
    <recommendedName>
        <fullName evidence="8">Pantothenate synthetase</fullName>
        <shortName evidence="8">PS</shortName>
        <ecNumber evidence="8">6.3.2.1</ecNumber>
    </recommendedName>
    <alternativeName>
        <fullName evidence="8">Pantoate--beta-alanine ligase</fullName>
    </alternativeName>
    <alternativeName>
        <fullName evidence="8">Pantoate-activating enzyme</fullName>
    </alternativeName>
</protein>
<dbReference type="InterPro" id="IPR042176">
    <property type="entry name" value="Pantoate_ligase_C"/>
</dbReference>
<evidence type="ECO:0000256" key="8">
    <source>
        <dbReference type="HAMAP-Rule" id="MF_00158"/>
    </source>
</evidence>
<feature type="binding site" evidence="8">
    <location>
        <begin position="183"/>
        <end position="186"/>
    </location>
    <ligand>
        <name>ATP</name>
        <dbReference type="ChEBI" id="CHEBI:30616"/>
    </ligand>
</feature>
<comment type="miscellaneous">
    <text evidence="8">The reaction proceeds by a bi uni uni bi ping pong mechanism.</text>
</comment>
<feature type="binding site" evidence="8">
    <location>
        <begin position="146"/>
        <end position="149"/>
    </location>
    <ligand>
        <name>ATP</name>
        <dbReference type="ChEBI" id="CHEBI:30616"/>
    </ligand>
</feature>
<keyword evidence="4 8" id="KW-0566">Pantothenate biosynthesis</keyword>
<dbReference type="UniPathway" id="UPA00028">
    <property type="reaction ID" value="UER00005"/>
</dbReference>
<keyword evidence="6 8" id="KW-0067">ATP-binding</keyword>
<comment type="pathway">
    <text evidence="1 8">Cofactor biosynthesis; (R)-pantothenate biosynthesis; (R)-pantothenate from (R)-pantoate and beta-alanine: step 1/1.</text>
</comment>
<dbReference type="InterPro" id="IPR004821">
    <property type="entry name" value="Cyt_trans-like"/>
</dbReference>
<feature type="binding site" evidence="8">
    <location>
        <position position="175"/>
    </location>
    <ligand>
        <name>ATP</name>
        <dbReference type="ChEBI" id="CHEBI:30616"/>
    </ligand>
</feature>
<feature type="binding site" evidence="8">
    <location>
        <position position="59"/>
    </location>
    <ligand>
        <name>(R)-pantoate</name>
        <dbReference type="ChEBI" id="CHEBI:15980"/>
    </ligand>
</feature>
<keyword evidence="3 8" id="KW-0436">Ligase</keyword>
<comment type="caution">
    <text evidence="9">The sequence shown here is derived from an EMBL/GenBank/DDBJ whole genome shotgun (WGS) entry which is preliminary data.</text>
</comment>
<dbReference type="EC" id="6.3.2.1" evidence="8"/>
<accession>A0A3D8IRX5</accession>
<evidence type="ECO:0000256" key="1">
    <source>
        <dbReference type="ARBA" id="ARBA00004990"/>
    </source>
</evidence>
<feature type="binding site" evidence="8">
    <location>
        <position position="152"/>
    </location>
    <ligand>
        <name>(R)-pantoate</name>
        <dbReference type="ChEBI" id="CHEBI:15980"/>
    </ligand>
</feature>
<dbReference type="RefSeq" id="WP_115570820.1">
    <property type="nucleotide sequence ID" value="NZ_NXLT01000002.1"/>
</dbReference>
<keyword evidence="10" id="KW-1185">Reference proteome</keyword>
<evidence type="ECO:0000256" key="2">
    <source>
        <dbReference type="ARBA" id="ARBA00009256"/>
    </source>
</evidence>
<dbReference type="CDD" id="cd00560">
    <property type="entry name" value="PanC"/>
    <property type="match status" value="1"/>
</dbReference>
<dbReference type="PANTHER" id="PTHR21299:SF1">
    <property type="entry name" value="PANTOATE--BETA-ALANINE LIGASE"/>
    <property type="match status" value="1"/>
</dbReference>
<organism evidence="9 10">
    <name type="scientific">Helicobacter equorum</name>
    <dbReference type="NCBI Taxonomy" id="361872"/>
    <lineage>
        <taxon>Bacteria</taxon>
        <taxon>Pseudomonadati</taxon>
        <taxon>Campylobacterota</taxon>
        <taxon>Epsilonproteobacteria</taxon>
        <taxon>Campylobacterales</taxon>
        <taxon>Helicobacteraceae</taxon>
        <taxon>Helicobacter</taxon>
    </lineage>
</organism>
<evidence type="ECO:0000313" key="10">
    <source>
        <dbReference type="Proteomes" id="UP000256514"/>
    </source>
</evidence>
<comment type="subunit">
    <text evidence="8">Homodimer.</text>
</comment>
<name>A0A3D8IRX5_9HELI</name>
<evidence type="ECO:0000313" key="9">
    <source>
        <dbReference type="EMBL" id="RDU68019.1"/>
    </source>
</evidence>
<dbReference type="NCBIfam" id="TIGR00125">
    <property type="entry name" value="cyt_tran_rel"/>
    <property type="match status" value="1"/>
</dbReference>
<comment type="similarity">
    <text evidence="2 8">Belongs to the pantothenate synthetase family.</text>
</comment>
<dbReference type="OrthoDB" id="9773087at2"/>
<dbReference type="PANTHER" id="PTHR21299">
    <property type="entry name" value="CYTIDYLATE KINASE/PANTOATE-BETA-ALANINE LIGASE"/>
    <property type="match status" value="1"/>
</dbReference>
<evidence type="ECO:0000256" key="5">
    <source>
        <dbReference type="ARBA" id="ARBA00022741"/>
    </source>
</evidence>
<proteinExistence type="inferred from homology"/>
<dbReference type="NCBIfam" id="TIGR00018">
    <property type="entry name" value="panC"/>
    <property type="match status" value="1"/>
</dbReference>
<evidence type="ECO:0000256" key="7">
    <source>
        <dbReference type="ARBA" id="ARBA00048258"/>
    </source>
</evidence>
<evidence type="ECO:0000256" key="6">
    <source>
        <dbReference type="ARBA" id="ARBA00022840"/>
    </source>
</evidence>
<dbReference type="SUPFAM" id="SSF52374">
    <property type="entry name" value="Nucleotidylyl transferase"/>
    <property type="match status" value="1"/>
</dbReference>
<feature type="active site" description="Proton donor" evidence="8">
    <location>
        <position position="35"/>
    </location>
</feature>
<dbReference type="Gene3D" id="3.30.1300.10">
    <property type="entry name" value="Pantoate-beta-alanine ligase, C-terminal domain"/>
    <property type="match status" value="1"/>
</dbReference>
<feature type="binding site" evidence="8">
    <location>
        <position position="59"/>
    </location>
    <ligand>
        <name>beta-alanine</name>
        <dbReference type="ChEBI" id="CHEBI:57966"/>
    </ligand>
</feature>
<dbReference type="HAMAP" id="MF_00158">
    <property type="entry name" value="PanC"/>
    <property type="match status" value="1"/>
</dbReference>
<keyword evidence="8" id="KW-0963">Cytoplasm</keyword>
<reference evidence="9 10" key="1">
    <citation type="submission" date="2018-04" db="EMBL/GenBank/DDBJ databases">
        <title>Novel Campyloabacter and Helicobacter Species and Strains.</title>
        <authorList>
            <person name="Mannion A.J."/>
            <person name="Shen Z."/>
            <person name="Fox J.G."/>
        </authorList>
    </citation>
    <scope>NUCLEOTIDE SEQUENCE [LARGE SCALE GENOMIC DNA]</scope>
    <source>
        <strain evidence="9 10">MIT 12-6600</strain>
    </source>
</reference>
<dbReference type="InterPro" id="IPR003721">
    <property type="entry name" value="Pantoate_ligase"/>
</dbReference>
<gene>
    <name evidence="8" type="primary">panC</name>
    <name evidence="9" type="ORF">CQA54_03650</name>
</gene>
<dbReference type="EMBL" id="NXLT01000002">
    <property type="protein sequence ID" value="RDU68019.1"/>
    <property type="molecule type" value="Genomic_DNA"/>
</dbReference>
<dbReference type="InterPro" id="IPR014729">
    <property type="entry name" value="Rossmann-like_a/b/a_fold"/>
</dbReference>
<dbReference type="Gene3D" id="3.40.50.620">
    <property type="entry name" value="HUPs"/>
    <property type="match status" value="1"/>
</dbReference>
<comment type="subcellular location">
    <subcellularLocation>
        <location evidence="8">Cytoplasm</location>
    </subcellularLocation>
</comment>
<dbReference type="Pfam" id="PF02569">
    <property type="entry name" value="Pantoate_ligase"/>
    <property type="match status" value="1"/>
</dbReference>
<dbReference type="Proteomes" id="UP000256514">
    <property type="component" value="Unassembled WGS sequence"/>
</dbReference>
<evidence type="ECO:0000256" key="4">
    <source>
        <dbReference type="ARBA" id="ARBA00022655"/>
    </source>
</evidence>
<keyword evidence="5 8" id="KW-0547">Nucleotide-binding</keyword>
<comment type="function">
    <text evidence="8">Catalyzes the condensation of pantoate with beta-alanine in an ATP-dependent reaction via a pantoyl-adenylate intermediate.</text>
</comment>
<evidence type="ECO:0000256" key="3">
    <source>
        <dbReference type="ARBA" id="ARBA00022598"/>
    </source>
</evidence>
<dbReference type="GO" id="GO:0005524">
    <property type="term" value="F:ATP binding"/>
    <property type="evidence" value="ECO:0007669"/>
    <property type="project" value="UniProtKB-KW"/>
</dbReference>
<dbReference type="GO" id="GO:0004592">
    <property type="term" value="F:pantoate-beta-alanine ligase activity"/>
    <property type="evidence" value="ECO:0007669"/>
    <property type="project" value="UniProtKB-UniRule"/>
</dbReference>
<dbReference type="GO" id="GO:0005829">
    <property type="term" value="C:cytosol"/>
    <property type="evidence" value="ECO:0007669"/>
    <property type="project" value="TreeGrafter"/>
</dbReference>
<dbReference type="GO" id="GO:0015940">
    <property type="term" value="P:pantothenate biosynthetic process"/>
    <property type="evidence" value="ECO:0007669"/>
    <property type="project" value="UniProtKB-UniRule"/>
</dbReference>
<dbReference type="AlphaFoldDB" id="A0A3D8IRX5"/>